<dbReference type="InterPro" id="IPR007466">
    <property type="entry name" value="Peptidyl-Arg-deiminase_porph"/>
</dbReference>
<dbReference type="PANTHER" id="PTHR31377">
    <property type="entry name" value="AGMATINE DEIMINASE-RELATED"/>
    <property type="match status" value="1"/>
</dbReference>
<dbReference type="AlphaFoldDB" id="A0A267MGZ9"/>
<dbReference type="GO" id="GO:0004668">
    <property type="term" value="F:protein-arginine deiminase activity"/>
    <property type="evidence" value="ECO:0007669"/>
    <property type="project" value="InterPro"/>
</dbReference>
<feature type="chain" id="PRO_5013193263" evidence="2">
    <location>
        <begin position="28"/>
        <end position="379"/>
    </location>
</feature>
<protein>
    <submittedName>
        <fullName evidence="3">Agmatine deiminase</fullName>
    </submittedName>
</protein>
<keyword evidence="1" id="KW-0378">Hydrolase</keyword>
<dbReference type="GO" id="GO:0047632">
    <property type="term" value="F:agmatine deiminase activity"/>
    <property type="evidence" value="ECO:0007669"/>
    <property type="project" value="TreeGrafter"/>
</dbReference>
<keyword evidence="2" id="KW-0732">Signal</keyword>
<sequence>MLRKNLILSCLLILSMLLSVGCQNASASNEENGVSIEDGPKYYFPHEGVEHEGTWLQWPHNNTYKGARGAYEEIWIEMTRGLVKGENVHLIVYDENEKEHVKNILEEENIDMSKVDFYVFPTDDVWVRDNGPIFVYDEEGNLVIENWEFNGWGNKAPYNKDNQIPTKVSDAIGIPKIDIDMVMEGGALELDGNGTVISTLSCVNNDNRTKNFTIEEIEAYLTKYYGVTNFIWLDGVAGMDITDNHIDGMIKFFDDKTIIAASEFDLDPSDLSDDDDAKKLLTAKNINGEPYEFVFLPETKENVVEVDGEWIKGAYLNFYVGNKVVLVPNYDDENDEVANKILQDLYTDKEVIGIDVRDLYADGGMIHCVTQQQPIAKLK</sequence>
<reference evidence="3 4" key="1">
    <citation type="submission" date="2017-06" db="EMBL/GenBank/DDBJ databases">
        <title>Draft genome sequence of anaerobic fermentative bacterium Anaeromicrobium sediminis DY2726D isolated from West Pacific Ocean sediments.</title>
        <authorList>
            <person name="Zeng X."/>
        </authorList>
    </citation>
    <scope>NUCLEOTIDE SEQUENCE [LARGE SCALE GENOMIC DNA]</scope>
    <source>
        <strain evidence="3 4">DY2726D</strain>
    </source>
</reference>
<dbReference type="Pfam" id="PF04371">
    <property type="entry name" value="PAD_porph"/>
    <property type="match status" value="1"/>
</dbReference>
<dbReference type="PROSITE" id="PS51257">
    <property type="entry name" value="PROKAR_LIPOPROTEIN"/>
    <property type="match status" value="1"/>
</dbReference>
<name>A0A267MGZ9_9FIRM</name>
<dbReference type="SUPFAM" id="SSF55909">
    <property type="entry name" value="Pentein"/>
    <property type="match status" value="1"/>
</dbReference>
<evidence type="ECO:0000256" key="1">
    <source>
        <dbReference type="ARBA" id="ARBA00022801"/>
    </source>
</evidence>
<accession>A0A267MGZ9</accession>
<comment type="caution">
    <text evidence="3">The sequence shown here is derived from an EMBL/GenBank/DDBJ whole genome shotgun (WGS) entry which is preliminary data.</text>
</comment>
<proteinExistence type="predicted"/>
<keyword evidence="4" id="KW-1185">Reference proteome</keyword>
<gene>
    <name evidence="3" type="ORF">CCE28_16915</name>
</gene>
<dbReference type="GO" id="GO:0009446">
    <property type="term" value="P:putrescine biosynthetic process"/>
    <property type="evidence" value="ECO:0007669"/>
    <property type="project" value="InterPro"/>
</dbReference>
<evidence type="ECO:0000313" key="4">
    <source>
        <dbReference type="Proteomes" id="UP000216024"/>
    </source>
</evidence>
<evidence type="ECO:0000313" key="3">
    <source>
        <dbReference type="EMBL" id="PAB58155.1"/>
    </source>
</evidence>
<feature type="signal peptide" evidence="2">
    <location>
        <begin position="1"/>
        <end position="27"/>
    </location>
</feature>
<organism evidence="3 4">
    <name type="scientific">Anaeromicrobium sediminis</name>
    <dbReference type="NCBI Taxonomy" id="1478221"/>
    <lineage>
        <taxon>Bacteria</taxon>
        <taxon>Bacillati</taxon>
        <taxon>Bacillota</taxon>
        <taxon>Clostridia</taxon>
        <taxon>Peptostreptococcales</taxon>
        <taxon>Thermotaleaceae</taxon>
        <taxon>Anaeromicrobium</taxon>
    </lineage>
</organism>
<dbReference type="OrthoDB" id="9808013at2"/>
<dbReference type="PANTHER" id="PTHR31377:SF0">
    <property type="entry name" value="AGMATINE DEIMINASE-RELATED"/>
    <property type="match status" value="1"/>
</dbReference>
<dbReference type="EMBL" id="NIBG01000019">
    <property type="protein sequence ID" value="PAB58155.1"/>
    <property type="molecule type" value="Genomic_DNA"/>
</dbReference>
<dbReference type="Proteomes" id="UP000216024">
    <property type="component" value="Unassembled WGS sequence"/>
</dbReference>
<dbReference type="RefSeq" id="WP_095134908.1">
    <property type="nucleotide sequence ID" value="NZ_NIBG01000019.1"/>
</dbReference>
<dbReference type="Gene3D" id="3.75.10.10">
    <property type="entry name" value="L-arginine/glycine Amidinotransferase, Chain A"/>
    <property type="match status" value="1"/>
</dbReference>
<evidence type="ECO:0000256" key="2">
    <source>
        <dbReference type="SAM" id="SignalP"/>
    </source>
</evidence>